<dbReference type="InterPro" id="IPR029063">
    <property type="entry name" value="SAM-dependent_MTases_sf"/>
</dbReference>
<dbReference type="CDD" id="cd02440">
    <property type="entry name" value="AdoMet_MTases"/>
    <property type="match status" value="1"/>
</dbReference>
<dbReference type="Gene3D" id="1.10.150.350">
    <property type="match status" value="1"/>
</dbReference>
<comment type="caution">
    <text evidence="2">The sequence shown here is derived from an EMBL/GenBank/DDBJ whole genome shotgun (WGS) entry which is preliminary data.</text>
</comment>
<accession>A0ABW0HX93</accession>
<dbReference type="RefSeq" id="WP_378137538.1">
    <property type="nucleotide sequence ID" value="NZ_JBHSMI010000052.1"/>
</dbReference>
<organism evidence="2 3">
    <name type="scientific">Cohnella soli</name>
    <dbReference type="NCBI Taxonomy" id="425005"/>
    <lineage>
        <taxon>Bacteria</taxon>
        <taxon>Bacillati</taxon>
        <taxon>Bacillota</taxon>
        <taxon>Bacilli</taxon>
        <taxon>Bacillales</taxon>
        <taxon>Paenibacillaceae</taxon>
        <taxon>Cohnella</taxon>
    </lineage>
</organism>
<dbReference type="GO" id="GO:0032259">
    <property type="term" value="P:methylation"/>
    <property type="evidence" value="ECO:0007669"/>
    <property type="project" value="UniProtKB-KW"/>
</dbReference>
<dbReference type="GO" id="GO:0008168">
    <property type="term" value="F:methyltransferase activity"/>
    <property type="evidence" value="ECO:0007669"/>
    <property type="project" value="UniProtKB-KW"/>
</dbReference>
<dbReference type="SUPFAM" id="SSF53335">
    <property type="entry name" value="S-adenosyl-L-methionine-dependent methyltransferases"/>
    <property type="match status" value="1"/>
</dbReference>
<evidence type="ECO:0000259" key="1">
    <source>
        <dbReference type="Pfam" id="PF13847"/>
    </source>
</evidence>
<evidence type="ECO:0000313" key="2">
    <source>
        <dbReference type="EMBL" id="MFC5405866.1"/>
    </source>
</evidence>
<dbReference type="EMBL" id="JBHSMI010000052">
    <property type="protein sequence ID" value="MFC5405866.1"/>
    <property type="molecule type" value="Genomic_DNA"/>
</dbReference>
<keyword evidence="2" id="KW-0808">Transferase</keyword>
<reference evidence="3" key="1">
    <citation type="journal article" date="2019" name="Int. J. Syst. Evol. Microbiol.">
        <title>The Global Catalogue of Microorganisms (GCM) 10K type strain sequencing project: providing services to taxonomists for standard genome sequencing and annotation.</title>
        <authorList>
            <consortium name="The Broad Institute Genomics Platform"/>
            <consortium name="The Broad Institute Genome Sequencing Center for Infectious Disease"/>
            <person name="Wu L."/>
            <person name="Ma J."/>
        </authorList>
    </citation>
    <scope>NUCLEOTIDE SEQUENCE [LARGE SCALE GENOMIC DNA]</scope>
    <source>
        <strain evidence="3">CGMCC 1.18575</strain>
    </source>
</reference>
<feature type="domain" description="Methyltransferase" evidence="1">
    <location>
        <begin position="37"/>
        <end position="145"/>
    </location>
</feature>
<protein>
    <submittedName>
        <fullName evidence="2">Methyltransferase domain-containing protein</fullName>
    </submittedName>
</protein>
<keyword evidence="2" id="KW-0489">Methyltransferase</keyword>
<evidence type="ECO:0000313" key="3">
    <source>
        <dbReference type="Proteomes" id="UP001596113"/>
    </source>
</evidence>
<gene>
    <name evidence="2" type="ORF">ACFPOF_24260</name>
</gene>
<keyword evidence="3" id="KW-1185">Reference proteome</keyword>
<sequence length="292" mass="33609">MSEYYWDSQIEYLRNTRSLYYNDDYLDFLVQKVWKINKPVKIIDFGCGYGFLGLKLLPLLPEGSFYTGIDKGKELIRHAKELHANLPYPTEFIVADIEEVNIDCKYDIAMSHAFLLHMNEPVSVLKKMIQSVVQDGKIICFEPHWIANMANYRFDKLDQSKVIQLGVLEKLFEEDTKQTGKDGNIGMKVPILLSQLGVKNVECRVSDKVNFLDQNMEALNKKKLYLSLKEEGIGQVPGDKDGVLNSLATRGLTREEAEKQYEAELLLSQEFSEKSWLTYAPNMKITFGTIRR</sequence>
<dbReference type="Proteomes" id="UP001596113">
    <property type="component" value="Unassembled WGS sequence"/>
</dbReference>
<name>A0ABW0HX93_9BACL</name>
<proteinExistence type="predicted"/>
<dbReference type="InterPro" id="IPR025714">
    <property type="entry name" value="Methyltranfer_dom"/>
</dbReference>
<dbReference type="Pfam" id="PF13847">
    <property type="entry name" value="Methyltransf_31"/>
    <property type="match status" value="1"/>
</dbReference>
<dbReference type="PANTHER" id="PTHR43861">
    <property type="entry name" value="TRANS-ACONITATE 2-METHYLTRANSFERASE-RELATED"/>
    <property type="match status" value="1"/>
</dbReference>
<dbReference type="Gene3D" id="3.40.50.150">
    <property type="entry name" value="Vaccinia Virus protein VP39"/>
    <property type="match status" value="1"/>
</dbReference>